<evidence type="ECO:0000313" key="1">
    <source>
        <dbReference type="EMBL" id="KAF8443199.1"/>
    </source>
</evidence>
<dbReference type="EMBL" id="WHUW01000008">
    <property type="protein sequence ID" value="KAF8443199.1"/>
    <property type="molecule type" value="Genomic_DNA"/>
</dbReference>
<keyword evidence="2" id="KW-1185">Reference proteome</keyword>
<accession>A0AAD4BZF4</accession>
<protein>
    <submittedName>
        <fullName evidence="1">Uncharacterized protein</fullName>
    </submittedName>
</protein>
<reference evidence="1" key="1">
    <citation type="submission" date="2019-10" db="EMBL/GenBank/DDBJ databases">
        <authorList>
            <consortium name="DOE Joint Genome Institute"/>
            <person name="Kuo A."/>
            <person name="Miyauchi S."/>
            <person name="Kiss E."/>
            <person name="Drula E."/>
            <person name="Kohler A."/>
            <person name="Sanchez-Garcia M."/>
            <person name="Andreopoulos B."/>
            <person name="Barry K.W."/>
            <person name="Bonito G."/>
            <person name="Buee M."/>
            <person name="Carver A."/>
            <person name="Chen C."/>
            <person name="Cichocki N."/>
            <person name="Clum A."/>
            <person name="Culley D."/>
            <person name="Crous P.W."/>
            <person name="Fauchery L."/>
            <person name="Girlanda M."/>
            <person name="Hayes R."/>
            <person name="Keri Z."/>
            <person name="LaButti K."/>
            <person name="Lipzen A."/>
            <person name="Lombard V."/>
            <person name="Magnuson J."/>
            <person name="Maillard F."/>
            <person name="Morin E."/>
            <person name="Murat C."/>
            <person name="Nolan M."/>
            <person name="Ohm R."/>
            <person name="Pangilinan J."/>
            <person name="Pereira M."/>
            <person name="Perotto S."/>
            <person name="Peter M."/>
            <person name="Riley R."/>
            <person name="Sitrit Y."/>
            <person name="Stielow B."/>
            <person name="Szollosi G."/>
            <person name="Zifcakova L."/>
            <person name="Stursova M."/>
            <person name="Spatafora J.W."/>
            <person name="Tedersoo L."/>
            <person name="Vaario L.-M."/>
            <person name="Yamada A."/>
            <person name="Yan M."/>
            <person name="Wang P."/>
            <person name="Xu J."/>
            <person name="Bruns T."/>
            <person name="Baldrian P."/>
            <person name="Vilgalys R."/>
            <person name="Henrissat B."/>
            <person name="Grigoriev I.V."/>
            <person name="Hibbett D."/>
            <person name="Nagy L.G."/>
            <person name="Martin F.M."/>
        </authorList>
    </citation>
    <scope>NUCLEOTIDE SEQUENCE</scope>
    <source>
        <strain evidence="1">BED1</strain>
    </source>
</reference>
<gene>
    <name evidence="1" type="ORF">L210DRAFT_3355455</name>
</gene>
<name>A0AAD4BZF4_BOLED</name>
<feature type="non-terminal residue" evidence="1">
    <location>
        <position position="178"/>
    </location>
</feature>
<dbReference type="Proteomes" id="UP001194468">
    <property type="component" value="Unassembled WGS sequence"/>
</dbReference>
<proteinExistence type="predicted"/>
<reference evidence="1" key="2">
    <citation type="journal article" date="2020" name="Nat. Commun.">
        <title>Large-scale genome sequencing of mycorrhizal fungi provides insights into the early evolution of symbiotic traits.</title>
        <authorList>
            <person name="Miyauchi S."/>
            <person name="Kiss E."/>
            <person name="Kuo A."/>
            <person name="Drula E."/>
            <person name="Kohler A."/>
            <person name="Sanchez-Garcia M."/>
            <person name="Morin E."/>
            <person name="Andreopoulos B."/>
            <person name="Barry K.W."/>
            <person name="Bonito G."/>
            <person name="Buee M."/>
            <person name="Carver A."/>
            <person name="Chen C."/>
            <person name="Cichocki N."/>
            <person name="Clum A."/>
            <person name="Culley D."/>
            <person name="Crous P.W."/>
            <person name="Fauchery L."/>
            <person name="Girlanda M."/>
            <person name="Hayes R.D."/>
            <person name="Keri Z."/>
            <person name="LaButti K."/>
            <person name="Lipzen A."/>
            <person name="Lombard V."/>
            <person name="Magnuson J."/>
            <person name="Maillard F."/>
            <person name="Murat C."/>
            <person name="Nolan M."/>
            <person name="Ohm R.A."/>
            <person name="Pangilinan J."/>
            <person name="Pereira M.F."/>
            <person name="Perotto S."/>
            <person name="Peter M."/>
            <person name="Pfister S."/>
            <person name="Riley R."/>
            <person name="Sitrit Y."/>
            <person name="Stielow J.B."/>
            <person name="Szollosi G."/>
            <person name="Zifcakova L."/>
            <person name="Stursova M."/>
            <person name="Spatafora J.W."/>
            <person name="Tedersoo L."/>
            <person name="Vaario L.M."/>
            <person name="Yamada A."/>
            <person name="Yan M."/>
            <person name="Wang P."/>
            <person name="Xu J."/>
            <person name="Bruns T."/>
            <person name="Baldrian P."/>
            <person name="Vilgalys R."/>
            <person name="Dunand C."/>
            <person name="Henrissat B."/>
            <person name="Grigoriev I.V."/>
            <person name="Hibbett D."/>
            <person name="Nagy L.G."/>
            <person name="Martin F.M."/>
        </authorList>
    </citation>
    <scope>NUCLEOTIDE SEQUENCE</scope>
    <source>
        <strain evidence="1">BED1</strain>
    </source>
</reference>
<feature type="non-terminal residue" evidence="1">
    <location>
        <position position="1"/>
    </location>
</feature>
<sequence>VYARRLVSRRGYPLWTPEPSMTLPDVYREHGFKIGDVGVVVPEDGSFDVFFNICLPATHSIHRHTGVPNDFSPIQLEDRDIAIFPEAESAGRSGPLNYEFALSSKEGALLILPEGAERCYLRNQRPFLEEAIHHAVDWYNFSEHRLGRIISHDSLYLITGFYKTRSWSIASYQQASGS</sequence>
<comment type="caution">
    <text evidence="1">The sequence shown here is derived from an EMBL/GenBank/DDBJ whole genome shotgun (WGS) entry which is preliminary data.</text>
</comment>
<dbReference type="AlphaFoldDB" id="A0AAD4BZF4"/>
<evidence type="ECO:0000313" key="2">
    <source>
        <dbReference type="Proteomes" id="UP001194468"/>
    </source>
</evidence>
<organism evidence="1 2">
    <name type="scientific">Boletus edulis BED1</name>
    <dbReference type="NCBI Taxonomy" id="1328754"/>
    <lineage>
        <taxon>Eukaryota</taxon>
        <taxon>Fungi</taxon>
        <taxon>Dikarya</taxon>
        <taxon>Basidiomycota</taxon>
        <taxon>Agaricomycotina</taxon>
        <taxon>Agaricomycetes</taxon>
        <taxon>Agaricomycetidae</taxon>
        <taxon>Boletales</taxon>
        <taxon>Boletineae</taxon>
        <taxon>Boletaceae</taxon>
        <taxon>Boletoideae</taxon>
        <taxon>Boletus</taxon>
    </lineage>
</organism>